<evidence type="ECO:0000256" key="12">
    <source>
        <dbReference type="RuleBase" id="RU003484"/>
    </source>
</evidence>
<keyword evidence="15" id="KW-1185">Reference proteome</keyword>
<comment type="similarity">
    <text evidence="2 10 13">Belongs to the SecY/SEC61-alpha family.</text>
</comment>
<dbReference type="GO" id="GO:0065002">
    <property type="term" value="P:intracellular protein transmembrane transport"/>
    <property type="evidence" value="ECO:0007669"/>
    <property type="project" value="UniProtKB-UniRule"/>
</dbReference>
<dbReference type="FunFam" id="1.10.3370.10:FF:000001">
    <property type="entry name" value="Preprotein translocase subunit SecY"/>
    <property type="match status" value="1"/>
</dbReference>
<dbReference type="PANTHER" id="PTHR10906">
    <property type="entry name" value="SECY/SEC61-ALPHA FAMILY MEMBER"/>
    <property type="match status" value="1"/>
</dbReference>
<organism evidence="14 15">
    <name type="scientific">Halomonas heilongjiangensis</name>
    <dbReference type="NCBI Taxonomy" id="1387883"/>
    <lineage>
        <taxon>Bacteria</taxon>
        <taxon>Pseudomonadati</taxon>
        <taxon>Pseudomonadota</taxon>
        <taxon>Gammaproteobacteria</taxon>
        <taxon>Oceanospirillales</taxon>
        <taxon>Halomonadaceae</taxon>
        <taxon>Halomonas</taxon>
    </lineage>
</organism>
<dbReference type="PRINTS" id="PR00303">
    <property type="entry name" value="SECYTRNLCASE"/>
</dbReference>
<feature type="transmembrane region" description="Helical" evidence="10">
    <location>
        <begin position="117"/>
        <end position="138"/>
    </location>
</feature>
<dbReference type="GO" id="GO:0005886">
    <property type="term" value="C:plasma membrane"/>
    <property type="evidence" value="ECO:0007669"/>
    <property type="project" value="UniProtKB-SubCell"/>
</dbReference>
<keyword evidence="7 10" id="KW-0811">Translocation</keyword>
<dbReference type="PROSITE" id="PS00755">
    <property type="entry name" value="SECY_1"/>
    <property type="match status" value="1"/>
</dbReference>
<dbReference type="Pfam" id="PF00344">
    <property type="entry name" value="SecY"/>
    <property type="match status" value="1"/>
</dbReference>
<evidence type="ECO:0000256" key="7">
    <source>
        <dbReference type="ARBA" id="ARBA00023010"/>
    </source>
</evidence>
<feature type="transmembrane region" description="Helical" evidence="10">
    <location>
        <begin position="73"/>
        <end position="96"/>
    </location>
</feature>
<dbReference type="SUPFAM" id="SSF103491">
    <property type="entry name" value="Preprotein translocase SecY subunit"/>
    <property type="match status" value="1"/>
</dbReference>
<evidence type="ECO:0000313" key="14">
    <source>
        <dbReference type="EMBL" id="PMR70940.1"/>
    </source>
</evidence>
<dbReference type="InterPro" id="IPR023201">
    <property type="entry name" value="SecY_dom_sf"/>
</dbReference>
<dbReference type="GO" id="GO:0043952">
    <property type="term" value="P:protein transport by the Sec complex"/>
    <property type="evidence" value="ECO:0007669"/>
    <property type="project" value="UniProtKB-UniRule"/>
</dbReference>
<gene>
    <name evidence="10" type="primary">secY</name>
    <name evidence="14" type="ORF">C1H66_04635</name>
</gene>
<keyword evidence="8 10" id="KW-0472">Membrane</keyword>
<comment type="function">
    <text evidence="10 11">The central subunit of the protein translocation channel SecYEG. Consists of two halves formed by TMs 1-5 and 6-10. These two domains form a lateral gate at the front which open onto the bilayer between TMs 2 and 7, and are clamped together by SecE at the back. The channel is closed by both a pore ring composed of hydrophobic SecY resides and a short helix (helix 2A) on the extracellular side of the membrane which forms a plug. The plug probably moves laterally to allow the channel to open. The ring and the pore may move independently.</text>
</comment>
<evidence type="ECO:0000256" key="1">
    <source>
        <dbReference type="ARBA" id="ARBA00004141"/>
    </source>
</evidence>
<evidence type="ECO:0000256" key="10">
    <source>
        <dbReference type="HAMAP-Rule" id="MF_01465"/>
    </source>
</evidence>
<dbReference type="RefSeq" id="WP_102626743.1">
    <property type="nucleotide sequence ID" value="NZ_PDOH01000045.1"/>
</dbReference>
<evidence type="ECO:0000256" key="5">
    <source>
        <dbReference type="ARBA" id="ARBA00022927"/>
    </source>
</evidence>
<feature type="transmembrane region" description="Helical" evidence="10">
    <location>
        <begin position="394"/>
        <end position="413"/>
    </location>
</feature>
<evidence type="ECO:0000256" key="3">
    <source>
        <dbReference type="ARBA" id="ARBA00022448"/>
    </source>
</evidence>
<dbReference type="InterPro" id="IPR002208">
    <property type="entry name" value="SecY/SEC61-alpha"/>
</dbReference>
<feature type="transmembrane region" description="Helical" evidence="10">
    <location>
        <begin position="311"/>
        <end position="332"/>
    </location>
</feature>
<feature type="transmembrane region" description="Helical" evidence="10">
    <location>
        <begin position="181"/>
        <end position="201"/>
    </location>
</feature>
<feature type="transmembrane region" description="Helical" evidence="10">
    <location>
        <begin position="213"/>
        <end position="232"/>
    </location>
</feature>
<comment type="subunit">
    <text evidence="10">Component of the Sec protein translocase complex. Heterotrimer consisting of SecY, SecE and SecG subunits. The heterotrimers can form oligomers, although 1 heterotrimer is thought to be able to translocate proteins. Interacts with the ribosome. Interacts with SecDF, and other proteins may be involved. Interacts with SecA.</text>
</comment>
<protein>
    <recommendedName>
        <fullName evidence="9 10">Protein translocase subunit SecY</fullName>
    </recommendedName>
</protein>
<proteinExistence type="inferred from homology"/>
<dbReference type="Proteomes" id="UP000235346">
    <property type="component" value="Unassembled WGS sequence"/>
</dbReference>
<dbReference type="AlphaFoldDB" id="A0A2N7TRX9"/>
<dbReference type="InterPro" id="IPR030659">
    <property type="entry name" value="SecY_CS"/>
</dbReference>
<name>A0A2N7TRX9_9GAMM</name>
<feature type="transmembrane region" description="Helical" evidence="10">
    <location>
        <begin position="368"/>
        <end position="388"/>
    </location>
</feature>
<evidence type="ECO:0000313" key="15">
    <source>
        <dbReference type="Proteomes" id="UP000235346"/>
    </source>
</evidence>
<feature type="transmembrane region" description="Helical" evidence="10">
    <location>
        <begin position="150"/>
        <end position="169"/>
    </location>
</feature>
<evidence type="ECO:0000256" key="11">
    <source>
        <dbReference type="RuleBase" id="RU000537"/>
    </source>
</evidence>
<dbReference type="GO" id="GO:0006605">
    <property type="term" value="P:protein targeting"/>
    <property type="evidence" value="ECO:0007669"/>
    <property type="project" value="UniProtKB-UniRule"/>
</dbReference>
<dbReference type="Gene3D" id="1.10.3370.10">
    <property type="entry name" value="SecY subunit domain"/>
    <property type="match status" value="1"/>
</dbReference>
<dbReference type="NCBIfam" id="TIGR00967">
    <property type="entry name" value="3a0501s007"/>
    <property type="match status" value="1"/>
</dbReference>
<keyword evidence="3 10" id="KW-0813">Transport</keyword>
<evidence type="ECO:0000256" key="13">
    <source>
        <dbReference type="RuleBase" id="RU004349"/>
    </source>
</evidence>
<dbReference type="HAMAP" id="MF_01465">
    <property type="entry name" value="SecY"/>
    <property type="match status" value="1"/>
</dbReference>
<keyword evidence="4 10" id="KW-0812">Transmembrane</keyword>
<dbReference type="EMBL" id="PNRE01000023">
    <property type="protein sequence ID" value="PMR70940.1"/>
    <property type="molecule type" value="Genomic_DNA"/>
</dbReference>
<evidence type="ECO:0000256" key="4">
    <source>
        <dbReference type="ARBA" id="ARBA00022692"/>
    </source>
</evidence>
<comment type="subcellular location">
    <subcellularLocation>
        <location evidence="10">Cell membrane</location>
        <topology evidence="10">Multi-pass membrane protein</topology>
    </subcellularLocation>
    <subcellularLocation>
        <location evidence="1 12">Membrane</location>
        <topology evidence="1 12">Multi-pass membrane protein</topology>
    </subcellularLocation>
</comment>
<reference evidence="14 15" key="1">
    <citation type="submission" date="2018-01" db="EMBL/GenBank/DDBJ databases">
        <title>Halomonas endophytica sp. nov., isolated from storage liquid in the stems of Populus euphratica.</title>
        <authorList>
            <person name="Chen C."/>
        </authorList>
    </citation>
    <scope>NUCLEOTIDE SEQUENCE [LARGE SCALE GENOMIC DNA]</scope>
    <source>
        <strain evidence="14 15">DSM 26881</strain>
    </source>
</reference>
<evidence type="ECO:0000256" key="2">
    <source>
        <dbReference type="ARBA" id="ARBA00005751"/>
    </source>
</evidence>
<keyword evidence="10" id="KW-1003">Cell membrane</keyword>
<dbReference type="PIRSF" id="PIRSF004557">
    <property type="entry name" value="SecY"/>
    <property type="match status" value="1"/>
</dbReference>
<accession>A0A2N7TRX9</accession>
<comment type="caution">
    <text evidence="14">The sequence shown here is derived from an EMBL/GenBank/DDBJ whole genome shotgun (WGS) entry which is preliminary data.</text>
</comment>
<dbReference type="OrthoDB" id="9809248at2"/>
<sequence>MAKSGKMPAMGSGLSELWARLRFVLLAIVVYRIGAHIPVPGINPDQLAALFREQQGTILGMFNMFSGGALERMSIMALGIMPYISASIIMQLLTAVSPHLEQLKKEGEAGRRKISQYTRYGTVVLALVQATGMSVGLASQGIAYTADFSFYFTAIVSFVTGAVFLMWLGEQITEKGIGNGISLLIFAGIVAGLPGAVGQAFELARNEGAWNVLPLLALSVLGIATVAFVVFIERGQRRITVNYPRRQVGNKMYAGQSSYLPLKVNMAGVIPAIFASSILLFPASLGQWVGAGEGMEWLQRASQALGPGQPLYILLFGAAVVFFCFFYTALVFNPKDVADNLKKSGAFLPGIRPGEQTARYVDKVMTRLTLFGALYITAVSLMPQFLIVAWNVPFFFGGTSLLIVVVVIMDFMAQVQSHLMSHQYESVMKKSNLKGYGSGGMMR</sequence>
<evidence type="ECO:0000256" key="6">
    <source>
        <dbReference type="ARBA" id="ARBA00022989"/>
    </source>
</evidence>
<feature type="transmembrane region" description="Helical" evidence="10">
    <location>
        <begin position="269"/>
        <end position="291"/>
    </location>
</feature>
<dbReference type="InterPro" id="IPR026593">
    <property type="entry name" value="SecY"/>
</dbReference>
<evidence type="ECO:0000256" key="9">
    <source>
        <dbReference type="ARBA" id="ARBA00039733"/>
    </source>
</evidence>
<keyword evidence="6 10" id="KW-1133">Transmembrane helix</keyword>
<evidence type="ECO:0000256" key="8">
    <source>
        <dbReference type="ARBA" id="ARBA00023136"/>
    </source>
</evidence>
<keyword evidence="5 10" id="KW-0653">Protein transport</keyword>
<feature type="transmembrane region" description="Helical" evidence="10">
    <location>
        <begin position="21"/>
        <end position="39"/>
    </location>
</feature>
<dbReference type="PROSITE" id="PS00756">
    <property type="entry name" value="SECY_2"/>
    <property type="match status" value="1"/>
</dbReference>